<reference evidence="13" key="1">
    <citation type="submission" date="2017-04" db="EMBL/GenBank/DDBJ databases">
        <title>Genome evolution of the luminous symbionts of deep sea anglerfish.</title>
        <authorList>
            <person name="Hendry T.A."/>
        </authorList>
    </citation>
    <scope>NUCLEOTIDE SEQUENCE [LARGE SCALE GENOMIC DNA]</scope>
</reference>
<feature type="binding site" evidence="7">
    <location>
        <position position="185"/>
    </location>
    <ligand>
        <name>UDP-N-acetyl-alpha-D-muramoyl-L-alanyl-D-glutamate</name>
        <dbReference type="ChEBI" id="CHEBI:83900"/>
    </ligand>
</feature>
<proteinExistence type="inferred from homology"/>
<evidence type="ECO:0000259" key="11">
    <source>
        <dbReference type="Pfam" id="PF08245"/>
    </source>
</evidence>
<keyword evidence="7" id="KW-0067">ATP-binding</keyword>
<dbReference type="Pfam" id="PF08245">
    <property type="entry name" value="Mur_ligase_M"/>
    <property type="match status" value="1"/>
</dbReference>
<keyword evidence="4 7" id="KW-0573">Peptidoglycan synthesis</keyword>
<evidence type="ECO:0000256" key="5">
    <source>
        <dbReference type="ARBA" id="ARBA00023306"/>
    </source>
</evidence>
<evidence type="ECO:0000256" key="2">
    <source>
        <dbReference type="ARBA" id="ARBA00022618"/>
    </source>
</evidence>
<keyword evidence="13" id="KW-1185">Reference proteome</keyword>
<keyword evidence="3 7" id="KW-0133">Cell shape</keyword>
<organism evidence="12 13">
    <name type="scientific">Candidatus Enterovibrio altilux</name>
    <dbReference type="NCBI Taxonomy" id="1927128"/>
    <lineage>
        <taxon>Bacteria</taxon>
        <taxon>Pseudomonadati</taxon>
        <taxon>Pseudomonadota</taxon>
        <taxon>Gammaproteobacteria</taxon>
        <taxon>Vibrionales</taxon>
        <taxon>Vibrionaceae</taxon>
        <taxon>Enterovibrio</taxon>
    </lineage>
</organism>
<dbReference type="GO" id="GO:0008360">
    <property type="term" value="P:regulation of cell shape"/>
    <property type="evidence" value="ECO:0007669"/>
    <property type="project" value="UniProtKB-KW"/>
</dbReference>
<dbReference type="InterPro" id="IPR035911">
    <property type="entry name" value="MurE/MurF_N"/>
</dbReference>
<dbReference type="HAMAP" id="MF_00208">
    <property type="entry name" value="MurE"/>
    <property type="match status" value="1"/>
</dbReference>
<dbReference type="InterPro" id="IPR000713">
    <property type="entry name" value="Mur_ligase_N"/>
</dbReference>
<comment type="PTM">
    <text evidence="7">Carboxylation is probably crucial for Mg(2+) binding and, consequently, for the gamma-phosphate positioning of ATP.</text>
</comment>
<dbReference type="SUPFAM" id="SSF53244">
    <property type="entry name" value="MurD-like peptide ligases, peptide-binding domain"/>
    <property type="match status" value="1"/>
</dbReference>
<dbReference type="AlphaFoldDB" id="A0A291B7K1"/>
<keyword evidence="5 7" id="KW-0131">Cell cycle</keyword>
<dbReference type="GO" id="GO:0005737">
    <property type="term" value="C:cytoplasm"/>
    <property type="evidence" value="ECO:0007669"/>
    <property type="project" value="UniProtKB-SubCell"/>
</dbReference>
<dbReference type="Gene3D" id="3.90.190.20">
    <property type="entry name" value="Mur ligase, C-terminal domain"/>
    <property type="match status" value="1"/>
</dbReference>
<feature type="modified residue" description="N6-carboxylysine" evidence="7">
    <location>
        <position position="225"/>
    </location>
</feature>
<comment type="subcellular location">
    <subcellularLocation>
        <location evidence="7 8">Cytoplasm</location>
    </subcellularLocation>
</comment>
<keyword evidence="7" id="KW-0963">Cytoplasm</keyword>
<accession>A0A291B7K1</accession>
<feature type="domain" description="Mur ligase C-terminal" evidence="10">
    <location>
        <begin position="341"/>
        <end position="467"/>
    </location>
</feature>
<dbReference type="GO" id="GO:0005524">
    <property type="term" value="F:ATP binding"/>
    <property type="evidence" value="ECO:0007669"/>
    <property type="project" value="UniProtKB-UniRule"/>
</dbReference>
<dbReference type="GO" id="GO:0000287">
    <property type="term" value="F:magnesium ion binding"/>
    <property type="evidence" value="ECO:0007669"/>
    <property type="project" value="UniProtKB-UniRule"/>
</dbReference>
<feature type="binding site" evidence="7">
    <location>
        <position position="191"/>
    </location>
    <ligand>
        <name>UDP-N-acetyl-alpha-D-muramoyl-L-alanyl-D-glutamate</name>
        <dbReference type="ChEBI" id="CHEBI:83900"/>
    </ligand>
</feature>
<keyword evidence="7" id="KW-0460">Magnesium</keyword>
<feature type="binding site" evidence="7">
    <location>
        <begin position="158"/>
        <end position="159"/>
    </location>
    <ligand>
        <name>UDP-N-acetyl-alpha-D-muramoyl-L-alanyl-D-glutamate</name>
        <dbReference type="ChEBI" id="CHEBI:83900"/>
    </ligand>
</feature>
<evidence type="ECO:0000259" key="9">
    <source>
        <dbReference type="Pfam" id="PF01225"/>
    </source>
</evidence>
<gene>
    <name evidence="7" type="primary">murE</name>
    <name evidence="12" type="ORF">BTN50_0443</name>
</gene>
<dbReference type="InterPro" id="IPR005761">
    <property type="entry name" value="UDP-N-AcMur-Glu-dNH2Pim_ligase"/>
</dbReference>
<feature type="domain" description="Mur ligase central" evidence="11">
    <location>
        <begin position="114"/>
        <end position="317"/>
    </location>
</feature>
<name>A0A291B7K1_9GAMM</name>
<feature type="binding site" evidence="7">
    <location>
        <begin position="116"/>
        <end position="122"/>
    </location>
    <ligand>
        <name>ATP</name>
        <dbReference type="ChEBI" id="CHEBI:30616"/>
    </ligand>
</feature>
<keyword evidence="7" id="KW-0547">Nucleotide-binding</keyword>
<dbReference type="EMBL" id="CP020660">
    <property type="protein sequence ID" value="ATF08973.1"/>
    <property type="molecule type" value="Genomic_DNA"/>
</dbReference>
<dbReference type="PANTHER" id="PTHR23135:SF4">
    <property type="entry name" value="UDP-N-ACETYLMURAMOYL-L-ALANYL-D-GLUTAMATE--2,6-DIAMINOPIMELATE LIGASE MURE HOMOLOG, CHLOROPLASTIC"/>
    <property type="match status" value="1"/>
</dbReference>
<feature type="binding site" evidence="7">
    <location>
        <begin position="414"/>
        <end position="417"/>
    </location>
    <ligand>
        <name>meso-2,6-diaminopimelate</name>
        <dbReference type="ChEBI" id="CHEBI:57791"/>
    </ligand>
</feature>
<dbReference type="OrthoDB" id="9800958at2"/>
<dbReference type="InterPro" id="IPR004101">
    <property type="entry name" value="Mur_ligase_C"/>
</dbReference>
<dbReference type="NCBIfam" id="TIGR01085">
    <property type="entry name" value="murE"/>
    <property type="match status" value="1"/>
</dbReference>
<keyword evidence="6 7" id="KW-0961">Cell wall biogenesis/degradation</keyword>
<protein>
    <recommendedName>
        <fullName evidence="7">UDP-N-acetylmuramoyl-L-alanyl-D-glutamate--2,6-diaminopimelate ligase</fullName>
        <ecNumber evidence="7">6.3.2.13</ecNumber>
    </recommendedName>
    <alternativeName>
        <fullName evidence="7">Meso-A2pm-adding enzyme</fullName>
    </alternativeName>
    <alternativeName>
        <fullName evidence="7">Meso-diaminopimelate-adding enzyme</fullName>
    </alternativeName>
    <alternativeName>
        <fullName evidence="7">UDP-MurNAc-L-Ala-D-Glu:meso-diaminopimelate ligase</fullName>
    </alternativeName>
    <alternativeName>
        <fullName evidence="7">UDP-MurNAc-tripeptide synthetase</fullName>
    </alternativeName>
    <alternativeName>
        <fullName evidence="7">UDP-N-acetylmuramyl-tripeptide synthetase</fullName>
    </alternativeName>
</protein>
<evidence type="ECO:0000256" key="6">
    <source>
        <dbReference type="ARBA" id="ARBA00023316"/>
    </source>
</evidence>
<comment type="function">
    <text evidence="7">Catalyzes the addition of meso-diaminopimelic acid to the nucleotide precursor UDP-N-acetylmuramoyl-L-alanyl-D-glutamate (UMAG) in the biosynthesis of bacterial cell-wall peptidoglycan.</text>
</comment>
<dbReference type="GO" id="GO:0071555">
    <property type="term" value="P:cell wall organization"/>
    <property type="evidence" value="ECO:0007669"/>
    <property type="project" value="UniProtKB-KW"/>
</dbReference>
<evidence type="ECO:0000256" key="1">
    <source>
        <dbReference type="ARBA" id="ARBA00005898"/>
    </source>
</evidence>
<evidence type="ECO:0000256" key="8">
    <source>
        <dbReference type="RuleBase" id="RU004135"/>
    </source>
</evidence>
<dbReference type="UniPathway" id="UPA00219"/>
<dbReference type="KEGG" id="elux:BTN50_0443"/>
<dbReference type="GO" id="GO:0008765">
    <property type="term" value="F:UDP-N-acetylmuramoylalanyl-D-glutamate-2,6-diaminopimelate ligase activity"/>
    <property type="evidence" value="ECO:0007669"/>
    <property type="project" value="UniProtKB-UniRule"/>
</dbReference>
<dbReference type="Pfam" id="PF01225">
    <property type="entry name" value="Mur_ligase"/>
    <property type="match status" value="1"/>
</dbReference>
<comment type="similarity">
    <text evidence="1 7">Belongs to the MurCDEF family. MurE subfamily.</text>
</comment>
<dbReference type="Gene3D" id="3.40.1190.10">
    <property type="entry name" value="Mur-like, catalytic domain"/>
    <property type="match status" value="1"/>
</dbReference>
<comment type="cofactor">
    <cofactor evidence="7">
        <name>Mg(2+)</name>
        <dbReference type="ChEBI" id="CHEBI:18420"/>
    </cofactor>
</comment>
<dbReference type="GO" id="GO:0051301">
    <property type="term" value="P:cell division"/>
    <property type="evidence" value="ECO:0007669"/>
    <property type="project" value="UniProtKB-KW"/>
</dbReference>
<evidence type="ECO:0000313" key="12">
    <source>
        <dbReference type="EMBL" id="ATF08973.1"/>
    </source>
</evidence>
<sequence length="495" mass="54066">MPNTSFTELLAPWFDGVPEQEISGLSLDNRQIKYGDVFIAIQGYNLDARRFIAAAVHVGAVAVIADDGDTCGQFGVTFYNDVPVVAFPHLKSHLSEIASRFFQNPSKYMTTIGVTGTNGKTTVSQLIAQWIDLMGGRAVVMGTTGNGFLNALEPALNTTSSAVDIQQQLFVYKEAKATHVAMEVSSHGLIQDRVKAVAFDAAIFTNLSRDHLDYHGTMEAYAEVKLHLFTHYSLSVSIINADDEVGAQWLVNMPEAIAVSFSKSAVLVHQGRKLWLTFVSYSTCSVTIAFSSYWGDGEFTAPLVGEFNVMNLLLSLTTLLGLGYEKSALLNVAPKLQAVIGRMEIFHHIGKPMLVVDYAHTPTALEKALTALRRHCKGELWCIVGCGGNRDTGKRPLMAKIAEKFADKVILTDDNPRSELPEYIVQDMLAGMAVPTQAIVLHDRAQACEFAFINASNNDVILVAGKGHEDSQILVSGMIDYSDRDTVRILLEGKK</sequence>
<dbReference type="Proteomes" id="UP000218160">
    <property type="component" value="Chromosome 1"/>
</dbReference>
<dbReference type="Gene3D" id="3.40.1390.10">
    <property type="entry name" value="MurE/MurF, N-terminal domain"/>
    <property type="match status" value="1"/>
</dbReference>
<comment type="pathway">
    <text evidence="7 8">Cell wall biogenesis; peptidoglycan biosynthesis.</text>
</comment>
<dbReference type="GO" id="GO:0009252">
    <property type="term" value="P:peptidoglycan biosynthetic process"/>
    <property type="evidence" value="ECO:0007669"/>
    <property type="project" value="UniProtKB-UniRule"/>
</dbReference>
<evidence type="ECO:0000313" key="13">
    <source>
        <dbReference type="Proteomes" id="UP000218160"/>
    </source>
</evidence>
<evidence type="ECO:0000256" key="4">
    <source>
        <dbReference type="ARBA" id="ARBA00022984"/>
    </source>
</evidence>
<feature type="binding site" evidence="7">
    <location>
        <position position="465"/>
    </location>
    <ligand>
        <name>meso-2,6-diaminopimelate</name>
        <dbReference type="ChEBI" id="CHEBI:57791"/>
    </ligand>
</feature>
<feature type="binding site" evidence="7">
    <location>
        <position position="390"/>
    </location>
    <ligand>
        <name>meso-2,6-diaminopimelate</name>
        <dbReference type="ChEBI" id="CHEBI:57791"/>
    </ligand>
</feature>
<feature type="binding site" evidence="7">
    <location>
        <position position="469"/>
    </location>
    <ligand>
        <name>meso-2,6-diaminopimelate</name>
        <dbReference type="ChEBI" id="CHEBI:57791"/>
    </ligand>
</feature>
<feature type="domain" description="Mur ligase N-terminal catalytic" evidence="9">
    <location>
        <begin position="21"/>
        <end position="101"/>
    </location>
</feature>
<keyword evidence="7 12" id="KW-0436">Ligase</keyword>
<evidence type="ECO:0000256" key="7">
    <source>
        <dbReference type="HAMAP-Rule" id="MF_00208"/>
    </source>
</evidence>
<dbReference type="SUPFAM" id="SSF63418">
    <property type="entry name" value="MurE/MurF N-terminal domain"/>
    <property type="match status" value="1"/>
</dbReference>
<dbReference type="InterPro" id="IPR013221">
    <property type="entry name" value="Mur_ligase_cen"/>
</dbReference>
<keyword evidence="2 7" id="KW-0132">Cell division</keyword>
<dbReference type="NCBIfam" id="NF001126">
    <property type="entry name" value="PRK00139.1-4"/>
    <property type="match status" value="1"/>
</dbReference>
<feature type="short sequence motif" description="Meso-diaminopimelate recognition motif" evidence="7">
    <location>
        <begin position="414"/>
        <end position="417"/>
    </location>
</feature>
<feature type="binding site" evidence="7">
    <location>
        <position position="157"/>
    </location>
    <ligand>
        <name>UDP-N-acetyl-alpha-D-muramoyl-L-alanyl-D-glutamate</name>
        <dbReference type="ChEBI" id="CHEBI:83900"/>
    </ligand>
</feature>
<comment type="catalytic activity">
    <reaction evidence="7">
        <text>UDP-N-acetyl-alpha-D-muramoyl-L-alanyl-D-glutamate + meso-2,6-diaminopimelate + ATP = UDP-N-acetyl-alpha-D-muramoyl-L-alanyl-gamma-D-glutamyl-meso-2,6-diaminopimelate + ADP + phosphate + H(+)</text>
        <dbReference type="Rhea" id="RHEA:23676"/>
        <dbReference type="ChEBI" id="CHEBI:15378"/>
        <dbReference type="ChEBI" id="CHEBI:30616"/>
        <dbReference type="ChEBI" id="CHEBI:43474"/>
        <dbReference type="ChEBI" id="CHEBI:57791"/>
        <dbReference type="ChEBI" id="CHEBI:83900"/>
        <dbReference type="ChEBI" id="CHEBI:83905"/>
        <dbReference type="ChEBI" id="CHEBI:456216"/>
        <dbReference type="EC" id="6.3.2.13"/>
    </reaction>
</comment>
<feature type="binding site" evidence="7">
    <location>
        <position position="27"/>
    </location>
    <ligand>
        <name>UDP-N-acetyl-alpha-D-muramoyl-L-alanyl-D-glutamate</name>
        <dbReference type="ChEBI" id="CHEBI:83900"/>
    </ligand>
</feature>
<comment type="caution">
    <text evidence="7">Lacks conserved residue(s) required for the propagation of feature annotation.</text>
</comment>
<dbReference type="InterPro" id="IPR036565">
    <property type="entry name" value="Mur-like_cat_sf"/>
</dbReference>
<dbReference type="RefSeq" id="WP_096618825.1">
    <property type="nucleotide sequence ID" value="NZ_CP020660.1"/>
</dbReference>
<dbReference type="Pfam" id="PF02875">
    <property type="entry name" value="Mur_ligase_C"/>
    <property type="match status" value="1"/>
</dbReference>
<feature type="binding site" evidence="7">
    <location>
        <position position="193"/>
    </location>
    <ligand>
        <name>UDP-N-acetyl-alpha-D-muramoyl-L-alanyl-D-glutamate</name>
        <dbReference type="ChEBI" id="CHEBI:83900"/>
    </ligand>
</feature>
<dbReference type="SUPFAM" id="SSF53623">
    <property type="entry name" value="MurD-like peptide ligases, catalytic domain"/>
    <property type="match status" value="1"/>
</dbReference>
<evidence type="ECO:0000256" key="3">
    <source>
        <dbReference type="ARBA" id="ARBA00022960"/>
    </source>
</evidence>
<dbReference type="InterPro" id="IPR036615">
    <property type="entry name" value="Mur_ligase_C_dom_sf"/>
</dbReference>
<dbReference type="PANTHER" id="PTHR23135">
    <property type="entry name" value="MUR LIGASE FAMILY MEMBER"/>
    <property type="match status" value="1"/>
</dbReference>
<dbReference type="NCBIfam" id="NF001123">
    <property type="entry name" value="PRK00139.1-1"/>
    <property type="match status" value="1"/>
</dbReference>
<dbReference type="EC" id="6.3.2.13" evidence="7"/>
<evidence type="ECO:0000259" key="10">
    <source>
        <dbReference type="Pfam" id="PF02875"/>
    </source>
</evidence>